<feature type="non-terminal residue" evidence="2">
    <location>
        <position position="1"/>
    </location>
</feature>
<comment type="caution">
    <text evidence="2">The sequence shown here is derived from an EMBL/GenBank/DDBJ whole genome shotgun (WGS) entry which is preliminary data.</text>
</comment>
<evidence type="ECO:0000256" key="1">
    <source>
        <dbReference type="SAM" id="MobiDB-lite"/>
    </source>
</evidence>
<dbReference type="AlphaFoldDB" id="A0A392QQR8"/>
<protein>
    <submittedName>
        <fullName evidence="2">Putative IMP dehydrogenase/GMP reductase</fullName>
    </submittedName>
</protein>
<name>A0A392QQR8_9FABA</name>
<dbReference type="Proteomes" id="UP000265520">
    <property type="component" value="Unassembled WGS sequence"/>
</dbReference>
<evidence type="ECO:0000313" key="2">
    <source>
        <dbReference type="EMBL" id="MCI26733.1"/>
    </source>
</evidence>
<proteinExistence type="predicted"/>
<feature type="compositionally biased region" description="Acidic residues" evidence="1">
    <location>
        <begin position="1"/>
        <end position="12"/>
    </location>
</feature>
<dbReference type="EMBL" id="LXQA010155042">
    <property type="protein sequence ID" value="MCI26733.1"/>
    <property type="molecule type" value="Genomic_DNA"/>
</dbReference>
<feature type="compositionally biased region" description="Low complexity" evidence="1">
    <location>
        <begin position="24"/>
        <end position="35"/>
    </location>
</feature>
<reference evidence="2 3" key="1">
    <citation type="journal article" date="2018" name="Front. Plant Sci.">
        <title>Red Clover (Trifolium pratense) and Zigzag Clover (T. medium) - A Picture of Genomic Similarities and Differences.</title>
        <authorList>
            <person name="Dluhosova J."/>
            <person name="Istvanek J."/>
            <person name="Nedelnik J."/>
            <person name="Repkova J."/>
        </authorList>
    </citation>
    <scope>NUCLEOTIDE SEQUENCE [LARGE SCALE GENOMIC DNA]</scope>
    <source>
        <strain evidence="3">cv. 10/8</strain>
        <tissue evidence="2">Leaf</tissue>
    </source>
</reference>
<keyword evidence="3" id="KW-1185">Reference proteome</keyword>
<feature type="non-terminal residue" evidence="2">
    <location>
        <position position="124"/>
    </location>
</feature>
<organism evidence="2 3">
    <name type="scientific">Trifolium medium</name>
    <dbReference type="NCBI Taxonomy" id="97028"/>
    <lineage>
        <taxon>Eukaryota</taxon>
        <taxon>Viridiplantae</taxon>
        <taxon>Streptophyta</taxon>
        <taxon>Embryophyta</taxon>
        <taxon>Tracheophyta</taxon>
        <taxon>Spermatophyta</taxon>
        <taxon>Magnoliopsida</taxon>
        <taxon>eudicotyledons</taxon>
        <taxon>Gunneridae</taxon>
        <taxon>Pentapetalae</taxon>
        <taxon>rosids</taxon>
        <taxon>fabids</taxon>
        <taxon>Fabales</taxon>
        <taxon>Fabaceae</taxon>
        <taxon>Papilionoideae</taxon>
        <taxon>50 kb inversion clade</taxon>
        <taxon>NPAAA clade</taxon>
        <taxon>Hologalegina</taxon>
        <taxon>IRL clade</taxon>
        <taxon>Trifolieae</taxon>
        <taxon>Trifolium</taxon>
    </lineage>
</organism>
<feature type="region of interest" description="Disordered" evidence="1">
    <location>
        <begin position="1"/>
        <end position="37"/>
    </location>
</feature>
<accession>A0A392QQR8</accession>
<evidence type="ECO:0000313" key="3">
    <source>
        <dbReference type="Proteomes" id="UP000265520"/>
    </source>
</evidence>
<sequence>DQFLNDDADYAEPEAPQQPPHQPPQQLRQQPRQAATNQQNVEIEGYGGGPSDLSLLSQYQTRRAILIWDAEANDQERNLRCIASGKNVIDIEKPSRDERWFWDPLEASGLEPLTRTNFSVLDYE</sequence>